<sequence>MASSDINKDAPSSGVAEERIAAESQDGTPLGLPAPPSEGEAIQLDMSSGGDTVKLDSLGPMVVNTDGTISRIGNWDQMTEMEKKNTLRIVGKRNKQRMDKLKAAEDGVVDDK</sequence>
<dbReference type="Proteomes" id="UP000225277">
    <property type="component" value="Unassembled WGS sequence"/>
</dbReference>
<name>A0A2D3VBR2_9PEZI</name>
<dbReference type="STRING" id="112498.A0A2D3VBR2"/>
<protein>
    <recommendedName>
        <fullName evidence="4">Fungal specific transcription factor</fullName>
    </recommendedName>
</protein>
<gene>
    <name evidence="2" type="ORF">RCC_06997</name>
</gene>
<keyword evidence="3" id="KW-1185">Reference proteome</keyword>
<evidence type="ECO:0000256" key="1">
    <source>
        <dbReference type="SAM" id="MobiDB-lite"/>
    </source>
</evidence>
<dbReference type="AlphaFoldDB" id="A0A2D3VBR2"/>
<dbReference type="GeneID" id="35602121"/>
<dbReference type="OrthoDB" id="4590138at2759"/>
<evidence type="ECO:0008006" key="4">
    <source>
        <dbReference type="Google" id="ProtNLM"/>
    </source>
</evidence>
<proteinExistence type="predicted"/>
<accession>A0A2D3VBR2</accession>
<evidence type="ECO:0000313" key="2">
    <source>
        <dbReference type="EMBL" id="CZT21136.1"/>
    </source>
</evidence>
<evidence type="ECO:0000313" key="3">
    <source>
        <dbReference type="Proteomes" id="UP000225277"/>
    </source>
</evidence>
<feature type="region of interest" description="Disordered" evidence="1">
    <location>
        <begin position="1"/>
        <end position="53"/>
    </location>
</feature>
<reference evidence="2 3" key="1">
    <citation type="submission" date="2016-03" db="EMBL/GenBank/DDBJ databases">
        <authorList>
            <person name="Ploux O."/>
        </authorList>
    </citation>
    <scope>NUCLEOTIDE SEQUENCE [LARGE SCALE GENOMIC DNA]</scope>
    <source>
        <strain evidence="2 3">URUG2</strain>
    </source>
</reference>
<dbReference type="RefSeq" id="XP_023628025.1">
    <property type="nucleotide sequence ID" value="XM_023772257.1"/>
</dbReference>
<dbReference type="EMBL" id="FJUY01000010">
    <property type="protein sequence ID" value="CZT21136.1"/>
    <property type="molecule type" value="Genomic_DNA"/>
</dbReference>
<organism evidence="2 3">
    <name type="scientific">Ramularia collo-cygni</name>
    <dbReference type="NCBI Taxonomy" id="112498"/>
    <lineage>
        <taxon>Eukaryota</taxon>
        <taxon>Fungi</taxon>
        <taxon>Dikarya</taxon>
        <taxon>Ascomycota</taxon>
        <taxon>Pezizomycotina</taxon>
        <taxon>Dothideomycetes</taxon>
        <taxon>Dothideomycetidae</taxon>
        <taxon>Mycosphaerellales</taxon>
        <taxon>Mycosphaerellaceae</taxon>
        <taxon>Ramularia</taxon>
    </lineage>
</organism>
<dbReference type="PANTHER" id="PTHR39474:SF1">
    <property type="entry name" value="FUNGAL SPECIFIC TRANSCRIPTION FACTOR"/>
    <property type="match status" value="1"/>
</dbReference>
<dbReference type="PANTHER" id="PTHR39474">
    <property type="entry name" value="UNNAMED PRODUCT"/>
    <property type="match status" value="1"/>
</dbReference>